<evidence type="ECO:0000313" key="2">
    <source>
        <dbReference type="EMBL" id="TFL00093.1"/>
    </source>
</evidence>
<proteinExistence type="predicted"/>
<feature type="chain" id="PRO_5023114268" evidence="1">
    <location>
        <begin position="20"/>
        <end position="125"/>
    </location>
</feature>
<evidence type="ECO:0000256" key="1">
    <source>
        <dbReference type="SAM" id="SignalP"/>
    </source>
</evidence>
<protein>
    <submittedName>
        <fullName evidence="2">Uncharacterized protein</fullName>
    </submittedName>
</protein>
<keyword evidence="1" id="KW-0732">Signal</keyword>
<dbReference type="OrthoDB" id="5401396at2759"/>
<feature type="signal peptide" evidence="1">
    <location>
        <begin position="1"/>
        <end position="19"/>
    </location>
</feature>
<organism evidence="2 3">
    <name type="scientific">Pterulicium gracile</name>
    <dbReference type="NCBI Taxonomy" id="1884261"/>
    <lineage>
        <taxon>Eukaryota</taxon>
        <taxon>Fungi</taxon>
        <taxon>Dikarya</taxon>
        <taxon>Basidiomycota</taxon>
        <taxon>Agaricomycotina</taxon>
        <taxon>Agaricomycetes</taxon>
        <taxon>Agaricomycetidae</taxon>
        <taxon>Agaricales</taxon>
        <taxon>Pleurotineae</taxon>
        <taxon>Pterulaceae</taxon>
        <taxon>Pterulicium</taxon>
    </lineage>
</organism>
<dbReference type="Proteomes" id="UP000305067">
    <property type="component" value="Unassembled WGS sequence"/>
</dbReference>
<accession>A0A5C3QDH0</accession>
<name>A0A5C3QDH0_9AGAR</name>
<dbReference type="EMBL" id="ML178830">
    <property type="protein sequence ID" value="TFL00093.1"/>
    <property type="molecule type" value="Genomic_DNA"/>
</dbReference>
<dbReference type="AlphaFoldDB" id="A0A5C3QDH0"/>
<evidence type="ECO:0000313" key="3">
    <source>
        <dbReference type="Proteomes" id="UP000305067"/>
    </source>
</evidence>
<gene>
    <name evidence="2" type="ORF">BDV98DRAFT_569976</name>
</gene>
<sequence length="125" mass="12376">MQLTSTLITLASLATVAVAGAVNVEARQGPTFYLVVCTEPNLGAGSCQPLGSTPLNTCISFASIGTGSLAGTISSFSGTTTAATCTLYQNANCTGASLVAPVGSTVNLPTAAPALDNALLSYRCV</sequence>
<keyword evidence="3" id="KW-1185">Reference proteome</keyword>
<reference evidence="2 3" key="1">
    <citation type="journal article" date="2019" name="Nat. Ecol. Evol.">
        <title>Megaphylogeny resolves global patterns of mushroom evolution.</title>
        <authorList>
            <person name="Varga T."/>
            <person name="Krizsan K."/>
            <person name="Foldi C."/>
            <person name="Dima B."/>
            <person name="Sanchez-Garcia M."/>
            <person name="Sanchez-Ramirez S."/>
            <person name="Szollosi G.J."/>
            <person name="Szarkandi J.G."/>
            <person name="Papp V."/>
            <person name="Albert L."/>
            <person name="Andreopoulos W."/>
            <person name="Angelini C."/>
            <person name="Antonin V."/>
            <person name="Barry K.W."/>
            <person name="Bougher N.L."/>
            <person name="Buchanan P."/>
            <person name="Buyck B."/>
            <person name="Bense V."/>
            <person name="Catcheside P."/>
            <person name="Chovatia M."/>
            <person name="Cooper J."/>
            <person name="Damon W."/>
            <person name="Desjardin D."/>
            <person name="Finy P."/>
            <person name="Geml J."/>
            <person name="Haridas S."/>
            <person name="Hughes K."/>
            <person name="Justo A."/>
            <person name="Karasinski D."/>
            <person name="Kautmanova I."/>
            <person name="Kiss B."/>
            <person name="Kocsube S."/>
            <person name="Kotiranta H."/>
            <person name="LaButti K.M."/>
            <person name="Lechner B.E."/>
            <person name="Liimatainen K."/>
            <person name="Lipzen A."/>
            <person name="Lukacs Z."/>
            <person name="Mihaltcheva S."/>
            <person name="Morgado L.N."/>
            <person name="Niskanen T."/>
            <person name="Noordeloos M.E."/>
            <person name="Ohm R.A."/>
            <person name="Ortiz-Santana B."/>
            <person name="Ovrebo C."/>
            <person name="Racz N."/>
            <person name="Riley R."/>
            <person name="Savchenko A."/>
            <person name="Shiryaev A."/>
            <person name="Soop K."/>
            <person name="Spirin V."/>
            <person name="Szebenyi C."/>
            <person name="Tomsovsky M."/>
            <person name="Tulloss R.E."/>
            <person name="Uehling J."/>
            <person name="Grigoriev I.V."/>
            <person name="Vagvolgyi C."/>
            <person name="Papp T."/>
            <person name="Martin F.M."/>
            <person name="Miettinen O."/>
            <person name="Hibbett D.S."/>
            <person name="Nagy L.G."/>
        </authorList>
    </citation>
    <scope>NUCLEOTIDE SEQUENCE [LARGE SCALE GENOMIC DNA]</scope>
    <source>
        <strain evidence="2 3">CBS 309.79</strain>
    </source>
</reference>